<dbReference type="OrthoDB" id="292792at2"/>
<keyword evidence="4" id="KW-1185">Reference proteome</keyword>
<feature type="region of interest" description="Disordered" evidence="1">
    <location>
        <begin position="1"/>
        <end position="38"/>
    </location>
</feature>
<feature type="compositionally biased region" description="Basic and acidic residues" evidence="1">
    <location>
        <begin position="302"/>
        <end position="313"/>
    </location>
</feature>
<reference evidence="4" key="1">
    <citation type="submission" date="2018-02" db="EMBL/GenBank/DDBJ databases">
        <title>Genome sequence of Desulfocucumis palustris strain NAW-5.</title>
        <authorList>
            <person name="Watanabe M."/>
            <person name="Kojima H."/>
            <person name="Fukui M."/>
        </authorList>
    </citation>
    <scope>NUCLEOTIDE SEQUENCE [LARGE SCALE GENOMIC DNA]</scope>
    <source>
        <strain evidence="4">NAW-5</strain>
    </source>
</reference>
<feature type="region of interest" description="Disordered" evidence="1">
    <location>
        <begin position="164"/>
        <end position="184"/>
    </location>
</feature>
<dbReference type="AlphaFoldDB" id="A0A2L2XF02"/>
<comment type="caution">
    <text evidence="3">The sequence shown here is derived from an EMBL/GenBank/DDBJ whole genome shotgun (WGS) entry which is preliminary data.</text>
</comment>
<sequence length="946" mass="102046">MAGLAAGVMDRAPALSKSKKPSSRENTAATRQPTGNHPVLQLQAAVGNRAVLQMMRSGTLGNSISGNGVVRNMPAAVQAKMESAFNTDFSGVTIHEGTRASSIGAQAYTQGSDIHFAPGQFNPGTASGQRLLGHELAHVVQQREGRVSAPQGKGLPIVASPALEAEADRSGERAARGLPVQGRLPVQLKQDSGHMREKSSCSCNPGIGAALRQDSRTPIQGNWFTDLFSRKKKEEQEDQPRKEEGQQQDDLEPSREQQQQKPPENSERKKEAPEGSQKNEEESQPVIGKPENVVIGGGHQPSSDDIKLKADEIEDPEKALEGYLDYSAENVKQMGRHEFKIHRYRDYLEGDLDFVLPAVAQFRALNERKAKLQQETSGSSGQSGGDKEKSAGRETDKQKSEELRKIDKDLETIKDSLCGSREVEDEKGEKSKVRGEEPEQSELNARNRYDLARRAEAVVDAENPVVGYAYDRIKEYRDEIKNFKKTAKKAKSDIERRGMNNKIATLAKSYKKDAARLAKQSSLSESHVAVKRKQLKFAKATVKGVLGRGLTFWQYMKSKLFYGILSAGLSAVTLGAVEIDTQKSKGGYDKKSKVVFSYWNNWKKDYNEFKAIAKAKPFGSLTTAHLFLKGVGELFIKPLRNLFTGVATVAGLLSLIPPLAPVCGSIAAVCTTAAVILAMAKGALDVLLTTWNLLTLAMNNNPRNTDLLRAQATSTAVNVLVDSAQVGSGVAGAAVGNALGGNYSNSFDVMRTGNLSLGGSGDGGLLSTALRSGTKQVATQGTKMAGSVGSGLSQVESMGPGAKANFKFSQESQQEREPGHLRYHAPQESGDNPGWMNEEIRKDRQMRDEAQRGLARKAGIQLAGLLNDTNRAAGKSSKAEADANLVDSKTRSEAGKKGNPSDIQDADKDNTKGMKESVRSGSGSLKELADNLKDGIKLAQELGKAS</sequence>
<name>A0A2L2XF02_9FIRM</name>
<dbReference type="Pfam" id="PF13699">
    <property type="entry name" value="eCIS_core"/>
    <property type="match status" value="1"/>
</dbReference>
<evidence type="ECO:0000256" key="1">
    <source>
        <dbReference type="SAM" id="MobiDB-lite"/>
    </source>
</evidence>
<feature type="compositionally biased region" description="Basic and acidic residues" evidence="1">
    <location>
        <begin position="232"/>
        <end position="245"/>
    </location>
</feature>
<proteinExistence type="predicted"/>
<gene>
    <name evidence="3" type="ORF">DCCM_3935</name>
</gene>
<feature type="compositionally biased region" description="Basic and acidic residues" evidence="1">
    <location>
        <begin position="385"/>
        <end position="414"/>
    </location>
</feature>
<dbReference type="InterPro" id="IPR025295">
    <property type="entry name" value="eCIS_core_dom"/>
</dbReference>
<organism evidence="3 4">
    <name type="scientific">Desulfocucumis palustris</name>
    <dbReference type="NCBI Taxonomy" id="1898651"/>
    <lineage>
        <taxon>Bacteria</taxon>
        <taxon>Bacillati</taxon>
        <taxon>Bacillota</taxon>
        <taxon>Clostridia</taxon>
        <taxon>Eubacteriales</taxon>
        <taxon>Desulfocucumaceae</taxon>
        <taxon>Desulfocucumis</taxon>
    </lineage>
</organism>
<protein>
    <recommendedName>
        <fullName evidence="2">eCIS core domain-containing protein</fullName>
    </recommendedName>
</protein>
<feature type="region of interest" description="Disordered" evidence="1">
    <location>
        <begin position="872"/>
        <end position="927"/>
    </location>
</feature>
<feature type="compositionally biased region" description="Basic and acidic residues" evidence="1">
    <location>
        <begin position="421"/>
        <end position="437"/>
    </location>
</feature>
<dbReference type="Proteomes" id="UP000239549">
    <property type="component" value="Unassembled WGS sequence"/>
</dbReference>
<feature type="compositionally biased region" description="Basic and acidic residues" evidence="1">
    <location>
        <begin position="166"/>
        <end position="175"/>
    </location>
</feature>
<feature type="domain" description="eCIS core" evidence="2">
    <location>
        <begin position="73"/>
        <end position="145"/>
    </location>
</feature>
<evidence type="ECO:0000313" key="3">
    <source>
        <dbReference type="EMBL" id="GBF34815.1"/>
    </source>
</evidence>
<feature type="compositionally biased region" description="Basic and acidic residues" evidence="1">
    <location>
        <begin position="264"/>
        <end position="281"/>
    </location>
</feature>
<dbReference type="RefSeq" id="WP_104372983.1">
    <property type="nucleotide sequence ID" value="NZ_BFAV01000150.1"/>
</dbReference>
<accession>A0A2L2XF02</accession>
<evidence type="ECO:0000259" key="2">
    <source>
        <dbReference type="Pfam" id="PF13699"/>
    </source>
</evidence>
<feature type="region of interest" description="Disordered" evidence="1">
    <location>
        <begin position="232"/>
        <end position="313"/>
    </location>
</feature>
<feature type="region of interest" description="Disordered" evidence="1">
    <location>
        <begin position="370"/>
        <end position="444"/>
    </location>
</feature>
<evidence type="ECO:0000313" key="4">
    <source>
        <dbReference type="Proteomes" id="UP000239549"/>
    </source>
</evidence>
<feature type="compositionally biased region" description="Basic and acidic residues" evidence="1">
    <location>
        <begin position="905"/>
        <end position="918"/>
    </location>
</feature>
<feature type="compositionally biased region" description="Polar residues" evidence="1">
    <location>
        <begin position="24"/>
        <end position="35"/>
    </location>
</feature>
<feature type="region of interest" description="Disordered" evidence="1">
    <location>
        <begin position="808"/>
        <end position="836"/>
    </location>
</feature>
<dbReference type="EMBL" id="BFAV01000150">
    <property type="protein sequence ID" value="GBF34815.1"/>
    <property type="molecule type" value="Genomic_DNA"/>
</dbReference>